<gene>
    <name evidence="1" type="ORF">BV25DRAFT_1840565</name>
</gene>
<accession>A0ACB8SRF8</accession>
<protein>
    <submittedName>
        <fullName evidence="1">Uncharacterized protein</fullName>
    </submittedName>
</protein>
<evidence type="ECO:0000313" key="2">
    <source>
        <dbReference type="Proteomes" id="UP000814140"/>
    </source>
</evidence>
<proteinExistence type="predicted"/>
<dbReference type="EMBL" id="MU277229">
    <property type="protein sequence ID" value="KAI0059089.1"/>
    <property type="molecule type" value="Genomic_DNA"/>
</dbReference>
<reference evidence="1" key="2">
    <citation type="journal article" date="2022" name="New Phytol.">
        <title>Evolutionary transition to the ectomycorrhizal habit in the genomes of a hyperdiverse lineage of mushroom-forming fungi.</title>
        <authorList>
            <person name="Looney B."/>
            <person name="Miyauchi S."/>
            <person name="Morin E."/>
            <person name="Drula E."/>
            <person name="Courty P.E."/>
            <person name="Kohler A."/>
            <person name="Kuo A."/>
            <person name="LaButti K."/>
            <person name="Pangilinan J."/>
            <person name="Lipzen A."/>
            <person name="Riley R."/>
            <person name="Andreopoulos W."/>
            <person name="He G."/>
            <person name="Johnson J."/>
            <person name="Nolan M."/>
            <person name="Tritt A."/>
            <person name="Barry K.W."/>
            <person name="Grigoriev I.V."/>
            <person name="Nagy L.G."/>
            <person name="Hibbett D."/>
            <person name="Henrissat B."/>
            <person name="Matheny P.B."/>
            <person name="Labbe J."/>
            <person name="Martin F.M."/>
        </authorList>
    </citation>
    <scope>NUCLEOTIDE SEQUENCE</scope>
    <source>
        <strain evidence="1">HHB10654</strain>
    </source>
</reference>
<name>A0ACB8SRF8_9AGAM</name>
<evidence type="ECO:0000313" key="1">
    <source>
        <dbReference type="EMBL" id="KAI0059089.1"/>
    </source>
</evidence>
<organism evidence="1 2">
    <name type="scientific">Artomyces pyxidatus</name>
    <dbReference type="NCBI Taxonomy" id="48021"/>
    <lineage>
        <taxon>Eukaryota</taxon>
        <taxon>Fungi</taxon>
        <taxon>Dikarya</taxon>
        <taxon>Basidiomycota</taxon>
        <taxon>Agaricomycotina</taxon>
        <taxon>Agaricomycetes</taxon>
        <taxon>Russulales</taxon>
        <taxon>Auriscalpiaceae</taxon>
        <taxon>Artomyces</taxon>
    </lineage>
</organism>
<sequence>MSSYASSQKSGKEGRSRPLTRPPNVMASRSPCCANVPHPLILVLPLLLPTCAYPTHPHFQRIIDHCFLHLPPVFHRTLYRLAPSSPQNAIFGTSASSPPMSPADSLISFMLPQRPTDIKDLRRGNLSKLRRHLGQSVPADLVLPPIETDDDEDDDDDNDEYDSSETDSDDSHAKKRMGMAGLSFATLAELSQAISPLLPNPPDEASIKRQSRKWLREKKGKRWEEDDYEGILQSLRTLR</sequence>
<dbReference type="Proteomes" id="UP000814140">
    <property type="component" value="Unassembled WGS sequence"/>
</dbReference>
<keyword evidence="2" id="KW-1185">Reference proteome</keyword>
<reference evidence="1" key="1">
    <citation type="submission" date="2021-03" db="EMBL/GenBank/DDBJ databases">
        <authorList>
            <consortium name="DOE Joint Genome Institute"/>
            <person name="Ahrendt S."/>
            <person name="Looney B.P."/>
            <person name="Miyauchi S."/>
            <person name="Morin E."/>
            <person name="Drula E."/>
            <person name="Courty P.E."/>
            <person name="Chicoki N."/>
            <person name="Fauchery L."/>
            <person name="Kohler A."/>
            <person name="Kuo A."/>
            <person name="Labutti K."/>
            <person name="Pangilinan J."/>
            <person name="Lipzen A."/>
            <person name="Riley R."/>
            <person name="Andreopoulos W."/>
            <person name="He G."/>
            <person name="Johnson J."/>
            <person name="Barry K.W."/>
            <person name="Grigoriev I.V."/>
            <person name="Nagy L."/>
            <person name="Hibbett D."/>
            <person name="Henrissat B."/>
            <person name="Matheny P.B."/>
            <person name="Labbe J."/>
            <person name="Martin F."/>
        </authorList>
    </citation>
    <scope>NUCLEOTIDE SEQUENCE</scope>
    <source>
        <strain evidence="1">HHB10654</strain>
    </source>
</reference>
<comment type="caution">
    <text evidence="1">The sequence shown here is derived from an EMBL/GenBank/DDBJ whole genome shotgun (WGS) entry which is preliminary data.</text>
</comment>